<dbReference type="SMART" id="SM00526">
    <property type="entry name" value="H15"/>
    <property type="match status" value="1"/>
</dbReference>
<evidence type="ECO:0000256" key="13">
    <source>
        <dbReference type="ARBA" id="ARBA00022990"/>
    </source>
</evidence>
<dbReference type="SUPFAM" id="SSF47113">
    <property type="entry name" value="Histone-fold"/>
    <property type="match status" value="2"/>
</dbReference>
<proteinExistence type="inferred from homology"/>
<dbReference type="Pfam" id="PF16211">
    <property type="entry name" value="Histone_H2A_C"/>
    <property type="match status" value="1"/>
</dbReference>
<protein>
    <recommendedName>
        <fullName evidence="6">Histone H1</fullName>
    </recommendedName>
</protein>
<evidence type="ECO:0000256" key="5">
    <source>
        <dbReference type="ARBA" id="ARBA00010691"/>
    </source>
</evidence>
<keyword evidence="21" id="KW-1185">Reference proteome</keyword>
<evidence type="ECO:0000256" key="7">
    <source>
        <dbReference type="ARBA" id="ARBA00022454"/>
    </source>
</evidence>
<evidence type="ECO:0000256" key="9">
    <source>
        <dbReference type="ARBA" id="ARBA00022499"/>
    </source>
</evidence>
<comment type="similarity">
    <text evidence="5">Belongs to the histone H2A family.</text>
</comment>
<keyword evidence="15" id="KW-0539">Nucleus</keyword>
<organism evidence="20 21">
    <name type="scientific">Cirrhinus molitorella</name>
    <name type="common">mud carp</name>
    <dbReference type="NCBI Taxonomy" id="172907"/>
    <lineage>
        <taxon>Eukaryota</taxon>
        <taxon>Metazoa</taxon>
        <taxon>Chordata</taxon>
        <taxon>Craniata</taxon>
        <taxon>Vertebrata</taxon>
        <taxon>Euteleostomi</taxon>
        <taxon>Actinopterygii</taxon>
        <taxon>Neopterygii</taxon>
        <taxon>Teleostei</taxon>
        <taxon>Ostariophysi</taxon>
        <taxon>Cypriniformes</taxon>
        <taxon>Cyprinidae</taxon>
        <taxon>Labeoninae</taxon>
        <taxon>Labeonini</taxon>
        <taxon>Cirrhinus</taxon>
    </lineage>
</organism>
<dbReference type="GO" id="GO:0003677">
    <property type="term" value="F:DNA binding"/>
    <property type="evidence" value="ECO:0007669"/>
    <property type="project" value="UniProtKB-KW"/>
</dbReference>
<dbReference type="Gene3D" id="1.10.20.10">
    <property type="entry name" value="Histone, subunit A"/>
    <property type="match status" value="2"/>
</dbReference>
<dbReference type="SMART" id="SM00414">
    <property type="entry name" value="H2A"/>
    <property type="match status" value="1"/>
</dbReference>
<dbReference type="CDD" id="cd22911">
    <property type="entry name" value="HFD_H3"/>
    <property type="match status" value="1"/>
</dbReference>
<sequence>MAETAPAPAAAPPAKAPKKKSAAKAKKAGPGVGDLIVKAVSASKERSGVSLAALKKALAAGGYDVEKNNSRVKIAIKSLVTKGTLVQVKGTGASGSFKLNKQQAETKKKPAKKAAPKAKKPAAKKPAAAKKPKSAAAKKPAAKKSPKKAKKPAAAAAKKATKSPKKAKKPAAPKKAAKSPKKAKAAKPKTAKPKAAKPKAAKPKKAAPKKKLLRKGNYAERVGAGAPVYLAAVLEYLTAEILELAGNAARDNKKTRIIPRHLQLAVRNDEELNKLLGGVTIAQGGVLPNIQAVLTEKFIAAMARTKQTARKSTGGKAPRKQLATKAARKSAPATGGVKKPHRYRPGTVALREIRRYQKSTELLIRKLPFQRLVREIAQDFKTDLRFQSSAVMALQESSEAYLVGLFEDTNLCAIHAKRVTIMPKDIQLARRIRGERA</sequence>
<feature type="region of interest" description="Disordered" evidence="18">
    <location>
        <begin position="90"/>
        <end position="213"/>
    </location>
</feature>
<dbReference type="Gene3D" id="1.10.10.10">
    <property type="entry name" value="Winged helix-like DNA-binding domain superfamily/Winged helix DNA-binding domain"/>
    <property type="match status" value="1"/>
</dbReference>
<dbReference type="InterPro" id="IPR002119">
    <property type="entry name" value="Histone_H2A"/>
</dbReference>
<keyword evidence="12" id="KW-0832">Ubl conjugation</keyword>
<feature type="compositionally biased region" description="Basic residues" evidence="18">
    <location>
        <begin position="159"/>
        <end position="213"/>
    </location>
</feature>
<dbReference type="Pfam" id="PF00538">
    <property type="entry name" value="Linker_histone"/>
    <property type="match status" value="1"/>
</dbReference>
<comment type="subcellular location">
    <subcellularLocation>
        <location evidence="3">Chromosome</location>
    </subcellularLocation>
    <subcellularLocation>
        <location evidence="2">Nucleus</location>
    </subcellularLocation>
</comment>
<reference evidence="20" key="1">
    <citation type="submission" date="2023-08" db="EMBL/GenBank/DDBJ databases">
        <title>Chromosome-level Genome Assembly of mud carp (Cirrhinus molitorella).</title>
        <authorList>
            <person name="Liu H."/>
        </authorList>
    </citation>
    <scope>NUCLEOTIDE SEQUENCE</scope>
    <source>
        <strain evidence="20">Prfri</strain>
        <tissue evidence="20">Muscle</tissue>
    </source>
</reference>
<dbReference type="PROSITE" id="PS00959">
    <property type="entry name" value="HISTONE_H3_2"/>
    <property type="match status" value="1"/>
</dbReference>
<dbReference type="EMBL" id="JAUYZG010000002">
    <property type="protein sequence ID" value="KAK2914477.1"/>
    <property type="molecule type" value="Genomic_DNA"/>
</dbReference>
<dbReference type="InterPro" id="IPR036388">
    <property type="entry name" value="WH-like_DNA-bd_sf"/>
</dbReference>
<evidence type="ECO:0000256" key="15">
    <source>
        <dbReference type="ARBA" id="ARBA00023242"/>
    </source>
</evidence>
<dbReference type="AlphaFoldDB" id="A0AA88QBU5"/>
<evidence type="ECO:0000256" key="6">
    <source>
        <dbReference type="ARBA" id="ARBA00020833"/>
    </source>
</evidence>
<evidence type="ECO:0000259" key="19">
    <source>
        <dbReference type="PROSITE" id="PS51504"/>
    </source>
</evidence>
<evidence type="ECO:0000256" key="1">
    <source>
        <dbReference type="ARBA" id="ARBA00002001"/>
    </source>
</evidence>
<accession>A0AA88QBU5</accession>
<evidence type="ECO:0000256" key="14">
    <source>
        <dbReference type="ARBA" id="ARBA00023125"/>
    </source>
</evidence>
<dbReference type="PROSITE" id="PS00322">
    <property type="entry name" value="HISTONE_H3_1"/>
    <property type="match status" value="1"/>
</dbReference>
<keyword evidence="14" id="KW-0238">DNA-binding</keyword>
<dbReference type="GO" id="GO:0030527">
    <property type="term" value="F:structural constituent of chromatin"/>
    <property type="evidence" value="ECO:0007669"/>
    <property type="project" value="InterPro"/>
</dbReference>
<evidence type="ECO:0000256" key="3">
    <source>
        <dbReference type="ARBA" id="ARBA00004286"/>
    </source>
</evidence>
<dbReference type="FunFam" id="1.10.20.10:FF:000078">
    <property type="entry name" value="Histone H3"/>
    <property type="match status" value="1"/>
</dbReference>
<evidence type="ECO:0000256" key="2">
    <source>
        <dbReference type="ARBA" id="ARBA00004123"/>
    </source>
</evidence>
<evidence type="ECO:0000256" key="8">
    <source>
        <dbReference type="ARBA" id="ARBA00022481"/>
    </source>
</evidence>
<dbReference type="GO" id="GO:0046982">
    <property type="term" value="F:protein heterodimerization activity"/>
    <property type="evidence" value="ECO:0007669"/>
    <property type="project" value="InterPro"/>
</dbReference>
<evidence type="ECO:0000256" key="12">
    <source>
        <dbReference type="ARBA" id="ARBA00022843"/>
    </source>
</evidence>
<keyword evidence="8" id="KW-0488">Methylation</keyword>
<comment type="caution">
    <text evidence="20">The sequence shown here is derived from an EMBL/GenBank/DDBJ whole genome shotgun (WGS) entry which is preliminary data.</text>
</comment>
<feature type="region of interest" description="Disordered" evidence="18">
    <location>
        <begin position="1"/>
        <end position="29"/>
    </location>
</feature>
<keyword evidence="16" id="KW-0544">Nucleosome core</keyword>
<dbReference type="InterPro" id="IPR005818">
    <property type="entry name" value="Histone_H1/H5_H15"/>
</dbReference>
<keyword evidence="10" id="KW-0597">Phosphoprotein</keyword>
<evidence type="ECO:0000256" key="18">
    <source>
        <dbReference type="SAM" id="MobiDB-lite"/>
    </source>
</evidence>
<dbReference type="CDD" id="cd00074">
    <property type="entry name" value="HFD_H2A"/>
    <property type="match status" value="1"/>
</dbReference>
<keyword evidence="17" id="KW-0379">Hydroxylation</keyword>
<dbReference type="SUPFAM" id="SSF46785">
    <property type="entry name" value="Winged helix' DNA-binding domain"/>
    <property type="match status" value="1"/>
</dbReference>
<feature type="domain" description="H15" evidence="19">
    <location>
        <begin position="28"/>
        <end position="101"/>
    </location>
</feature>
<dbReference type="FunFam" id="1.10.20.10:FF:000103">
    <property type="entry name" value="Histone H2A type 1"/>
    <property type="match status" value="1"/>
</dbReference>
<dbReference type="GO" id="GO:0006334">
    <property type="term" value="P:nucleosome assembly"/>
    <property type="evidence" value="ECO:0007669"/>
    <property type="project" value="InterPro"/>
</dbReference>
<name>A0AA88QBU5_9TELE</name>
<dbReference type="PROSITE" id="PS51504">
    <property type="entry name" value="H15"/>
    <property type="match status" value="1"/>
</dbReference>
<evidence type="ECO:0000256" key="11">
    <source>
        <dbReference type="ARBA" id="ARBA00022765"/>
    </source>
</evidence>
<evidence type="ECO:0000256" key="10">
    <source>
        <dbReference type="ARBA" id="ARBA00022553"/>
    </source>
</evidence>
<dbReference type="Proteomes" id="UP001187343">
    <property type="component" value="Unassembled WGS sequence"/>
</dbReference>
<dbReference type="InterPro" id="IPR007125">
    <property type="entry name" value="H2A/H2B/H3"/>
</dbReference>
<evidence type="ECO:0000256" key="16">
    <source>
        <dbReference type="ARBA" id="ARBA00023269"/>
    </source>
</evidence>
<dbReference type="SMART" id="SM00428">
    <property type="entry name" value="H3"/>
    <property type="match status" value="1"/>
</dbReference>
<dbReference type="InterPro" id="IPR000164">
    <property type="entry name" value="Histone_H3/CENP-A"/>
</dbReference>
<evidence type="ECO:0000313" key="21">
    <source>
        <dbReference type="Proteomes" id="UP001187343"/>
    </source>
</evidence>
<dbReference type="GO" id="GO:0000786">
    <property type="term" value="C:nucleosome"/>
    <property type="evidence" value="ECO:0007669"/>
    <property type="project" value="UniProtKB-KW"/>
</dbReference>
<comment type="similarity">
    <text evidence="4">Belongs to the histone H3 family.</text>
</comment>
<dbReference type="CDD" id="cd00073">
    <property type="entry name" value="H15"/>
    <property type="match status" value="1"/>
</dbReference>
<feature type="compositionally biased region" description="Basic residues" evidence="18">
    <location>
        <begin position="140"/>
        <end position="151"/>
    </location>
</feature>
<dbReference type="Pfam" id="PF00125">
    <property type="entry name" value="Histone"/>
    <property type="match status" value="2"/>
</dbReference>
<keyword evidence="13" id="KW-0007">Acetylation</keyword>
<feature type="compositionally biased region" description="Basic residues" evidence="18">
    <location>
        <begin position="16"/>
        <end position="27"/>
    </location>
</feature>
<evidence type="ECO:0000256" key="17">
    <source>
        <dbReference type="ARBA" id="ARBA00023278"/>
    </source>
</evidence>
<feature type="compositionally biased region" description="Basic residues" evidence="18">
    <location>
        <begin position="109"/>
        <end position="133"/>
    </location>
</feature>
<dbReference type="PRINTS" id="PR00622">
    <property type="entry name" value="HISTONEH3"/>
</dbReference>
<dbReference type="FunFam" id="1.10.10.10:FF:000075">
    <property type="entry name" value="Histone H1 like"/>
    <property type="match status" value="1"/>
</dbReference>
<evidence type="ECO:0000256" key="4">
    <source>
        <dbReference type="ARBA" id="ARBA00010343"/>
    </source>
</evidence>
<comment type="function">
    <text evidence="1">Core component of nucleosome. Nucleosomes wrap and compact DNA into chromatin, limiting DNA accessibility to the cellular machineries which require DNA as a template. Histones thereby play a central role in transcription regulation, DNA repair, DNA replication and chromosomal stability. DNA accessibility is regulated via a complex set of post-translational modifications of histones, also called histone code, and nucleosome remodeling.</text>
</comment>
<keyword evidence="9" id="KW-1017">Isopeptide bond</keyword>
<dbReference type="PANTHER" id="PTHR11426">
    <property type="entry name" value="HISTONE H3"/>
    <property type="match status" value="1"/>
</dbReference>
<feature type="region of interest" description="Disordered" evidence="18">
    <location>
        <begin position="309"/>
        <end position="342"/>
    </location>
</feature>
<gene>
    <name evidence="20" type="ORF">Q8A67_002876</name>
</gene>
<evidence type="ECO:0000313" key="20">
    <source>
        <dbReference type="EMBL" id="KAK2914477.1"/>
    </source>
</evidence>
<dbReference type="InterPro" id="IPR032454">
    <property type="entry name" value="Histone_H2A_C"/>
</dbReference>
<dbReference type="GO" id="GO:0005634">
    <property type="term" value="C:nucleus"/>
    <property type="evidence" value="ECO:0007669"/>
    <property type="project" value="UniProtKB-SubCell"/>
</dbReference>
<dbReference type="FunFam" id="1.10.20.10:FF:000044">
    <property type="entry name" value="Histone H3.3"/>
    <property type="match status" value="1"/>
</dbReference>
<dbReference type="InterPro" id="IPR009072">
    <property type="entry name" value="Histone-fold"/>
</dbReference>
<dbReference type="InterPro" id="IPR036390">
    <property type="entry name" value="WH_DNA-bd_sf"/>
</dbReference>
<keyword evidence="11" id="KW-0013">ADP-ribosylation</keyword>
<keyword evidence="7" id="KW-0158">Chromosome</keyword>